<gene>
    <name evidence="2" type="ORF">NC797_07520</name>
</gene>
<feature type="signal peptide" evidence="1">
    <location>
        <begin position="1"/>
        <end position="21"/>
    </location>
</feature>
<organism evidence="2 3">
    <name type="scientific">Terrihalobacillus insolitus</name>
    <dbReference type="NCBI Taxonomy" id="2950438"/>
    <lineage>
        <taxon>Bacteria</taxon>
        <taxon>Bacillati</taxon>
        <taxon>Bacillota</taxon>
        <taxon>Bacilli</taxon>
        <taxon>Bacillales</taxon>
        <taxon>Bacillaceae</taxon>
        <taxon>Terrihalobacillus</taxon>
    </lineage>
</organism>
<name>A0A9X3WW00_9BACI</name>
<feature type="chain" id="PRO_5040757892" evidence="1">
    <location>
        <begin position="22"/>
        <end position="185"/>
    </location>
</feature>
<dbReference type="RefSeq" id="WP_272436158.1">
    <property type="nucleotide sequence ID" value="NZ_JAMQKB010000005.1"/>
</dbReference>
<protein>
    <submittedName>
        <fullName evidence="2">Uncharacterized protein</fullName>
    </submittedName>
</protein>
<proteinExistence type="predicted"/>
<keyword evidence="3" id="KW-1185">Reference proteome</keyword>
<evidence type="ECO:0000256" key="1">
    <source>
        <dbReference type="SAM" id="SignalP"/>
    </source>
</evidence>
<keyword evidence="1" id="KW-0732">Signal</keyword>
<dbReference type="EMBL" id="JAMQKB010000005">
    <property type="protein sequence ID" value="MDC3424354.1"/>
    <property type="molecule type" value="Genomic_DNA"/>
</dbReference>
<comment type="caution">
    <text evidence="2">The sequence shown here is derived from an EMBL/GenBank/DDBJ whole genome shotgun (WGS) entry which is preliminary data.</text>
</comment>
<dbReference type="Proteomes" id="UP001145050">
    <property type="component" value="Unassembled WGS sequence"/>
</dbReference>
<evidence type="ECO:0000313" key="3">
    <source>
        <dbReference type="Proteomes" id="UP001145050"/>
    </source>
</evidence>
<dbReference type="AlphaFoldDB" id="A0A9X3WW00"/>
<accession>A0A9X3WW00</accession>
<sequence>MKKLLIVAGFVVAFGAGSMTGGTVFSYASSNTGTNDTSTNVMDENGMMDSNQSLGMMNMMGDSSGMGMMGSMSGMMNTMSIMDNLMADIFNEAAKTLGVTTDQLQNEIQSGKSLEMIADEQGVKADKLAKELEKVIQKDLKQFEKEGNVITEQQKEMLVSMSDNTEMVLNTTGMFACNESLDESM</sequence>
<evidence type="ECO:0000313" key="2">
    <source>
        <dbReference type="EMBL" id="MDC3424354.1"/>
    </source>
</evidence>
<reference evidence="2" key="1">
    <citation type="submission" date="2022-06" db="EMBL/GenBank/DDBJ databases">
        <title>Aquibacillus sp. a new bacterium isolated from soil saline samples.</title>
        <authorList>
            <person name="Galisteo C."/>
            <person name="De La Haba R."/>
            <person name="Sanchez-Porro C."/>
            <person name="Ventosa A."/>
        </authorList>
    </citation>
    <scope>NUCLEOTIDE SEQUENCE</scope>
    <source>
        <strain evidence="2">3ASR75-11</strain>
    </source>
</reference>